<dbReference type="Pfam" id="PF20612">
    <property type="entry name" value="SHOCT_2"/>
    <property type="match status" value="1"/>
</dbReference>
<protein>
    <recommendedName>
        <fullName evidence="2">SHOCT-like domain-containing protein</fullName>
    </recommendedName>
</protein>
<evidence type="ECO:0000256" key="1">
    <source>
        <dbReference type="SAM" id="MobiDB-lite"/>
    </source>
</evidence>
<evidence type="ECO:0000259" key="2">
    <source>
        <dbReference type="Pfam" id="PF20612"/>
    </source>
</evidence>
<evidence type="ECO:0000313" key="3">
    <source>
        <dbReference type="EMBL" id="KGJ52516.1"/>
    </source>
</evidence>
<feature type="domain" description="SHOCT-like" evidence="2">
    <location>
        <begin position="22"/>
        <end position="69"/>
    </location>
</feature>
<sequence length="73" mass="8429">MQENISTSIPTSATPKPIQQPDIEQDYNFFQAQKIAKNMLELGLISLSEFNKLTEINRETFSPFWVEIMPKIP</sequence>
<dbReference type="Proteomes" id="UP000030008">
    <property type="component" value="Unassembled WGS sequence"/>
</dbReference>
<dbReference type="AlphaFoldDB" id="A0A099I4J2"/>
<dbReference type="InterPro" id="IPR046749">
    <property type="entry name" value="SHOCT_2"/>
</dbReference>
<dbReference type="EMBL" id="JQIF01000064">
    <property type="protein sequence ID" value="KGJ52516.1"/>
    <property type="molecule type" value="Genomic_DNA"/>
</dbReference>
<gene>
    <name evidence="3" type="ORF">CIAN88_14345</name>
</gene>
<dbReference type="RefSeq" id="WP_044906126.1">
    <property type="nucleotide sequence ID" value="NZ_JQIF01000064.1"/>
</dbReference>
<name>A0A099I4J2_CLOIN</name>
<evidence type="ECO:0000313" key="4">
    <source>
        <dbReference type="Proteomes" id="UP000030008"/>
    </source>
</evidence>
<comment type="caution">
    <text evidence="3">The sequence shown here is derived from an EMBL/GenBank/DDBJ whole genome shotgun (WGS) entry which is preliminary data.</text>
</comment>
<feature type="compositionally biased region" description="Polar residues" evidence="1">
    <location>
        <begin position="1"/>
        <end position="14"/>
    </location>
</feature>
<organism evidence="3 4">
    <name type="scientific">Clostridium innocuum</name>
    <dbReference type="NCBI Taxonomy" id="1522"/>
    <lineage>
        <taxon>Bacteria</taxon>
        <taxon>Bacillati</taxon>
        <taxon>Bacillota</taxon>
        <taxon>Clostridia</taxon>
        <taxon>Eubacteriales</taxon>
        <taxon>Clostridiaceae</taxon>
        <taxon>Clostridium</taxon>
    </lineage>
</organism>
<reference evidence="3 4" key="1">
    <citation type="submission" date="2014-08" db="EMBL/GenBank/DDBJ databases">
        <title>Clostridium innocuum, an unnegligible vancomycin-resistant pathogen causing extra-intestinal infections.</title>
        <authorList>
            <person name="Feng Y."/>
            <person name="Chiu C.-H."/>
        </authorList>
    </citation>
    <scope>NUCLEOTIDE SEQUENCE [LARGE SCALE GENOMIC DNA]</scope>
    <source>
        <strain evidence="3 4">AN88</strain>
    </source>
</reference>
<accession>A0A099I4J2</accession>
<feature type="region of interest" description="Disordered" evidence="1">
    <location>
        <begin position="1"/>
        <end position="20"/>
    </location>
</feature>
<proteinExistence type="predicted"/>